<dbReference type="EMBL" id="CAKC01000044">
    <property type="protein sequence ID" value="CCI86974.1"/>
    <property type="molecule type" value="Genomic_DNA"/>
</dbReference>
<keyword evidence="1" id="KW-1133">Transmembrane helix</keyword>
<dbReference type="Proteomes" id="UP000009326">
    <property type="component" value="Unassembled WGS sequence"/>
</dbReference>
<keyword evidence="1" id="KW-0812">Transmembrane</keyword>
<feature type="transmembrane region" description="Helical" evidence="1">
    <location>
        <begin position="12"/>
        <end position="29"/>
    </location>
</feature>
<dbReference type="AlphaFoldDB" id="I7KNX5"/>
<evidence type="ECO:0000313" key="2">
    <source>
        <dbReference type="EMBL" id="CCI86974.1"/>
    </source>
</evidence>
<evidence type="ECO:0000256" key="1">
    <source>
        <dbReference type="SAM" id="Phobius"/>
    </source>
</evidence>
<organism evidence="2 3">
    <name type="scientific">Lactobacillus gigeriorum DSM 23908 = CRBIP 24.85</name>
    <dbReference type="NCBI Taxonomy" id="1423751"/>
    <lineage>
        <taxon>Bacteria</taxon>
        <taxon>Bacillati</taxon>
        <taxon>Bacillota</taxon>
        <taxon>Bacilli</taxon>
        <taxon>Lactobacillales</taxon>
        <taxon>Lactobacillaceae</taxon>
        <taxon>Lactobacillus</taxon>
    </lineage>
</organism>
<evidence type="ECO:0000313" key="3">
    <source>
        <dbReference type="Proteomes" id="UP000009326"/>
    </source>
</evidence>
<keyword evidence="1" id="KW-0472">Membrane</keyword>
<proteinExistence type="predicted"/>
<reference evidence="2 3" key="1">
    <citation type="submission" date="2012-06" db="EMBL/GenBank/DDBJ databases">
        <title>Draft genome sequence of Lactobacillus gigeriorum CRBIP 24.85T, isolated from chicken crop.</title>
        <authorList>
            <person name="Cousin S."/>
            <person name="Ma L."/>
            <person name="Creno S."/>
            <person name="Clermont D."/>
            <person name="Loux V."/>
            <person name="Bizet C."/>
            <person name="Bouchier C."/>
        </authorList>
    </citation>
    <scope>NUCLEOTIDE SEQUENCE [LARGE SCALE GENOMIC DNA]</scope>
    <source>
        <strain evidence="3">CRBIP 24.85T</strain>
    </source>
</reference>
<sequence length="60" mass="6986">MKKIINFVKDFWLVILGFIVLYAIAFFIFDHFFVQIVSTLVIGSLVLAIIYIFIAIINFL</sequence>
<name>I7KNX5_9LACO</name>
<accession>I7KNX5</accession>
<comment type="caution">
    <text evidence="2">The sequence shown here is derived from an EMBL/GenBank/DDBJ whole genome shotgun (WGS) entry which is preliminary data.</text>
</comment>
<gene>
    <name evidence="2" type="ORF">BN52_01320</name>
</gene>
<protein>
    <submittedName>
        <fullName evidence="2">Uncharacterized protein</fullName>
    </submittedName>
</protein>
<feature type="transmembrane region" description="Helical" evidence="1">
    <location>
        <begin position="35"/>
        <end position="59"/>
    </location>
</feature>